<dbReference type="SMART" id="SM00071">
    <property type="entry name" value="Galanin"/>
    <property type="match status" value="1"/>
</dbReference>
<evidence type="ECO:0000256" key="2">
    <source>
        <dbReference type="ARBA" id="ARBA00006871"/>
    </source>
</evidence>
<dbReference type="GO" id="GO:0030141">
    <property type="term" value="C:secretory granule"/>
    <property type="evidence" value="ECO:0007669"/>
    <property type="project" value="TreeGrafter"/>
</dbReference>
<dbReference type="EMBL" id="JAAKFY010000007">
    <property type="protein sequence ID" value="KAF3854172.1"/>
    <property type="molecule type" value="Genomic_DNA"/>
</dbReference>
<dbReference type="InterPro" id="IPR008175">
    <property type="entry name" value="Galanin_pre"/>
</dbReference>
<keyword evidence="4" id="KW-0964">Secreted</keyword>
<keyword evidence="12" id="KW-1185">Reference proteome</keyword>
<feature type="transmembrane region" description="Helical" evidence="9">
    <location>
        <begin position="57"/>
        <end position="78"/>
    </location>
</feature>
<evidence type="ECO:0000256" key="6">
    <source>
        <dbReference type="ARBA" id="ARBA00022702"/>
    </source>
</evidence>
<evidence type="ECO:0000256" key="3">
    <source>
        <dbReference type="ARBA" id="ARBA00019079"/>
    </source>
</evidence>
<organism evidence="11 12">
    <name type="scientific">Dissostichus mawsoni</name>
    <name type="common">Antarctic cod</name>
    <dbReference type="NCBI Taxonomy" id="36200"/>
    <lineage>
        <taxon>Eukaryota</taxon>
        <taxon>Metazoa</taxon>
        <taxon>Chordata</taxon>
        <taxon>Craniata</taxon>
        <taxon>Vertebrata</taxon>
        <taxon>Euteleostomi</taxon>
        <taxon>Actinopterygii</taxon>
        <taxon>Neopterygii</taxon>
        <taxon>Teleostei</taxon>
        <taxon>Neoteleostei</taxon>
        <taxon>Acanthomorphata</taxon>
        <taxon>Eupercaria</taxon>
        <taxon>Perciformes</taxon>
        <taxon>Notothenioidei</taxon>
        <taxon>Nototheniidae</taxon>
        <taxon>Dissostichus</taxon>
    </lineage>
</organism>
<evidence type="ECO:0000256" key="5">
    <source>
        <dbReference type="ARBA" id="ARBA00022685"/>
    </source>
</evidence>
<dbReference type="Proteomes" id="UP000518266">
    <property type="component" value="Unassembled WGS sequence"/>
</dbReference>
<evidence type="ECO:0000256" key="4">
    <source>
        <dbReference type="ARBA" id="ARBA00022525"/>
    </source>
</evidence>
<keyword evidence="7" id="KW-0732">Signal</keyword>
<dbReference type="PROSITE" id="PS00861">
    <property type="entry name" value="GALANIN"/>
    <property type="match status" value="1"/>
</dbReference>
<feature type="domain" description="Galanin" evidence="10">
    <location>
        <begin position="85"/>
        <end position="97"/>
    </location>
</feature>
<sequence length="219" mass="24048">MRCARDLPSCEREGGLLTPDPNGGVRVEDIKGGGSPQILRTTETHSPQVGLKMQRSFGIFCVSLIFCAALSETIGLVLTAKEKRGWTLNSAGYLLGPRRIDHLIQIKDSPSARGREELVAQYGIDGHRTLVDKAGLAGKRDMEEAYRTGAQRIADGDIIHTVIDFLSYLKLKGMLMLSVSTFLKRHVSGAEQLLCLLEGLVFLQEDRETLDGERLAVLL</sequence>
<dbReference type="InterPro" id="IPR013068">
    <property type="entry name" value="GMAP"/>
</dbReference>
<evidence type="ECO:0000256" key="7">
    <source>
        <dbReference type="ARBA" id="ARBA00022729"/>
    </source>
</evidence>
<dbReference type="InterPro" id="IPR008174">
    <property type="entry name" value="Galanin"/>
</dbReference>
<comment type="similarity">
    <text evidence="2">Belongs to the galanin family.</text>
</comment>
<keyword evidence="8" id="KW-0527">Neuropeptide</keyword>
<keyword evidence="9" id="KW-0812">Transmembrane</keyword>
<dbReference type="GO" id="GO:0005615">
    <property type="term" value="C:extracellular space"/>
    <property type="evidence" value="ECO:0007669"/>
    <property type="project" value="TreeGrafter"/>
</dbReference>
<evidence type="ECO:0000256" key="9">
    <source>
        <dbReference type="SAM" id="Phobius"/>
    </source>
</evidence>
<dbReference type="AlphaFoldDB" id="A0A7J5YX53"/>
<evidence type="ECO:0000256" key="8">
    <source>
        <dbReference type="ARBA" id="ARBA00023320"/>
    </source>
</evidence>
<evidence type="ECO:0000259" key="10">
    <source>
        <dbReference type="PROSITE" id="PS00861"/>
    </source>
</evidence>
<dbReference type="PANTHER" id="PTHR16839">
    <property type="entry name" value="GALANIN"/>
    <property type="match status" value="1"/>
</dbReference>
<protein>
    <recommendedName>
        <fullName evidence="3">Galanin peptides</fullName>
    </recommendedName>
</protein>
<gene>
    <name evidence="11" type="ORF">F7725_022227</name>
</gene>
<dbReference type="PANTHER" id="PTHR16839:SF1">
    <property type="entry name" value="GALANIN PEPTIDES"/>
    <property type="match status" value="1"/>
</dbReference>
<reference evidence="11 12" key="1">
    <citation type="submission" date="2020-03" db="EMBL/GenBank/DDBJ databases">
        <title>Dissostichus mawsoni Genome sequencing and assembly.</title>
        <authorList>
            <person name="Park H."/>
        </authorList>
    </citation>
    <scope>NUCLEOTIDE SEQUENCE [LARGE SCALE GENOMIC DNA]</scope>
    <source>
        <strain evidence="11">DM0001</strain>
        <tissue evidence="11">Muscle</tissue>
    </source>
</reference>
<name>A0A7J5YX53_DISMA</name>
<dbReference type="OrthoDB" id="8721537at2759"/>
<keyword evidence="5" id="KW-0165">Cleavage on pair of basic residues</keyword>
<dbReference type="Pfam" id="PF06540">
    <property type="entry name" value="GMAP"/>
    <property type="match status" value="1"/>
</dbReference>
<keyword evidence="9" id="KW-0472">Membrane</keyword>
<dbReference type="Pfam" id="PF01296">
    <property type="entry name" value="Galanin"/>
    <property type="match status" value="2"/>
</dbReference>
<keyword evidence="6" id="KW-0372">Hormone</keyword>
<evidence type="ECO:0000256" key="1">
    <source>
        <dbReference type="ARBA" id="ARBA00004613"/>
    </source>
</evidence>
<comment type="subcellular location">
    <subcellularLocation>
        <location evidence="1">Secreted</location>
    </subcellularLocation>
</comment>
<dbReference type="GO" id="GO:0031763">
    <property type="term" value="F:galanin receptor binding"/>
    <property type="evidence" value="ECO:0007669"/>
    <property type="project" value="TreeGrafter"/>
</dbReference>
<evidence type="ECO:0000313" key="11">
    <source>
        <dbReference type="EMBL" id="KAF3854172.1"/>
    </source>
</evidence>
<keyword evidence="9" id="KW-1133">Transmembrane helix</keyword>
<dbReference type="GO" id="GO:0007218">
    <property type="term" value="P:neuropeptide signaling pathway"/>
    <property type="evidence" value="ECO:0007669"/>
    <property type="project" value="UniProtKB-KW"/>
</dbReference>
<proteinExistence type="inferred from homology"/>
<evidence type="ECO:0000313" key="12">
    <source>
        <dbReference type="Proteomes" id="UP000518266"/>
    </source>
</evidence>
<dbReference type="GO" id="GO:0005184">
    <property type="term" value="F:neuropeptide hormone activity"/>
    <property type="evidence" value="ECO:0007669"/>
    <property type="project" value="TreeGrafter"/>
</dbReference>
<accession>A0A7J5YX53</accession>
<comment type="caution">
    <text evidence="11">The sequence shown here is derived from an EMBL/GenBank/DDBJ whole genome shotgun (WGS) entry which is preliminary data.</text>
</comment>